<dbReference type="EMBL" id="RXIC02000021">
    <property type="protein sequence ID" value="KAB1218856.1"/>
    <property type="molecule type" value="Genomic_DNA"/>
</dbReference>
<proteinExistence type="predicted"/>
<dbReference type="Proteomes" id="UP000516437">
    <property type="component" value="Chromosome 3"/>
</dbReference>
<dbReference type="OrthoDB" id="1750780at2759"/>
<feature type="region of interest" description="Disordered" evidence="1">
    <location>
        <begin position="1"/>
        <end position="21"/>
    </location>
</feature>
<feature type="compositionally biased region" description="Acidic residues" evidence="1">
    <location>
        <begin position="174"/>
        <end position="187"/>
    </location>
</feature>
<reference evidence="2 3" key="1">
    <citation type="journal article" date="2019" name="Plant Biotechnol. J.">
        <title>The red bayberry genome and genetic basis of sex determination.</title>
        <authorList>
            <person name="Jia H.M."/>
            <person name="Jia H.J."/>
            <person name="Cai Q.L."/>
            <person name="Wang Y."/>
            <person name="Zhao H.B."/>
            <person name="Yang W.F."/>
            <person name="Wang G.Y."/>
            <person name="Li Y.H."/>
            <person name="Zhan D.L."/>
            <person name="Shen Y.T."/>
            <person name="Niu Q.F."/>
            <person name="Chang L."/>
            <person name="Qiu J."/>
            <person name="Zhao L."/>
            <person name="Xie H.B."/>
            <person name="Fu W.Y."/>
            <person name="Jin J."/>
            <person name="Li X.W."/>
            <person name="Jiao Y."/>
            <person name="Zhou C.C."/>
            <person name="Tu T."/>
            <person name="Chai C.Y."/>
            <person name="Gao J.L."/>
            <person name="Fan L.J."/>
            <person name="van de Weg E."/>
            <person name="Wang J.Y."/>
            <person name="Gao Z.S."/>
        </authorList>
    </citation>
    <scope>NUCLEOTIDE SEQUENCE [LARGE SCALE GENOMIC DNA]</scope>
    <source>
        <tissue evidence="2">Leaves</tissue>
    </source>
</reference>
<evidence type="ECO:0000313" key="2">
    <source>
        <dbReference type="EMBL" id="KAB1218856.1"/>
    </source>
</evidence>
<gene>
    <name evidence="2" type="ORF">CJ030_MR3G018267</name>
</gene>
<name>A0A6A1W3E0_9ROSI</name>
<accession>A0A6A1W3E0</accession>
<feature type="region of interest" description="Disordered" evidence="1">
    <location>
        <begin position="164"/>
        <end position="187"/>
    </location>
</feature>
<protein>
    <submittedName>
        <fullName evidence="2">Uncharacterized protein</fullName>
    </submittedName>
</protein>
<keyword evidence="3" id="KW-1185">Reference proteome</keyword>
<evidence type="ECO:0000256" key="1">
    <source>
        <dbReference type="SAM" id="MobiDB-lite"/>
    </source>
</evidence>
<organism evidence="2 3">
    <name type="scientific">Morella rubra</name>
    <name type="common">Chinese bayberry</name>
    <dbReference type="NCBI Taxonomy" id="262757"/>
    <lineage>
        <taxon>Eukaryota</taxon>
        <taxon>Viridiplantae</taxon>
        <taxon>Streptophyta</taxon>
        <taxon>Embryophyta</taxon>
        <taxon>Tracheophyta</taxon>
        <taxon>Spermatophyta</taxon>
        <taxon>Magnoliopsida</taxon>
        <taxon>eudicotyledons</taxon>
        <taxon>Gunneridae</taxon>
        <taxon>Pentapetalae</taxon>
        <taxon>rosids</taxon>
        <taxon>fabids</taxon>
        <taxon>Fagales</taxon>
        <taxon>Myricaceae</taxon>
        <taxon>Morella</taxon>
    </lineage>
</organism>
<comment type="caution">
    <text evidence="2">The sequence shown here is derived from an EMBL/GenBank/DDBJ whole genome shotgun (WGS) entry which is preliminary data.</text>
</comment>
<dbReference type="AlphaFoldDB" id="A0A6A1W3E0"/>
<evidence type="ECO:0000313" key="3">
    <source>
        <dbReference type="Proteomes" id="UP000516437"/>
    </source>
</evidence>
<sequence>MPRTRNATMCENEEARPSLSSTDHLSEPDYFFRSYEFVSMFYNEFSKRKVMWGGRKVNVSSLSDFVIEHLFVKQGGHREEVTFMDVFVIELLLKGKKFNLPYIILKHMEAACETKKNLPYGLMFIKIFRHFGIALSYREQDTLTKCEEFDIAVLIRMGYRKNSRSNWVPKNQDTNEDEDKEIPDIDDEDEDVVEAMESDLADDPPIIPSPTIVLDPTSSFDTRFIAFEERLTTMHEA</sequence>